<dbReference type="Proteomes" id="UP001311232">
    <property type="component" value="Unassembled WGS sequence"/>
</dbReference>
<feature type="transmembrane region" description="Helical" evidence="1">
    <location>
        <begin position="46"/>
        <end position="66"/>
    </location>
</feature>
<dbReference type="AlphaFoldDB" id="A0AAV9SE10"/>
<sequence>MWSSLWQAECGVTEGGRLINTDEWKHSAEAWSCQHLGRSDVSASGYFTKSFVSAVFSVITFAWVFAF</sequence>
<evidence type="ECO:0000256" key="1">
    <source>
        <dbReference type="SAM" id="Phobius"/>
    </source>
</evidence>
<gene>
    <name evidence="2" type="ORF">CRENBAI_011874</name>
</gene>
<keyword evidence="1" id="KW-0812">Transmembrane</keyword>
<protein>
    <submittedName>
        <fullName evidence="2">Uncharacterized protein</fullName>
    </submittedName>
</protein>
<comment type="caution">
    <text evidence="2">The sequence shown here is derived from an EMBL/GenBank/DDBJ whole genome shotgun (WGS) entry which is preliminary data.</text>
</comment>
<reference evidence="2 3" key="1">
    <citation type="submission" date="2021-06" db="EMBL/GenBank/DDBJ databases">
        <authorList>
            <person name="Palmer J.M."/>
        </authorList>
    </citation>
    <scope>NUCLEOTIDE SEQUENCE [LARGE SCALE GENOMIC DNA]</scope>
    <source>
        <strain evidence="2 3">MEX-2019</strain>
        <tissue evidence="2">Muscle</tissue>
    </source>
</reference>
<keyword evidence="3" id="KW-1185">Reference proteome</keyword>
<proteinExistence type="predicted"/>
<organism evidence="2 3">
    <name type="scientific">Crenichthys baileyi</name>
    <name type="common">White River springfish</name>
    <dbReference type="NCBI Taxonomy" id="28760"/>
    <lineage>
        <taxon>Eukaryota</taxon>
        <taxon>Metazoa</taxon>
        <taxon>Chordata</taxon>
        <taxon>Craniata</taxon>
        <taxon>Vertebrata</taxon>
        <taxon>Euteleostomi</taxon>
        <taxon>Actinopterygii</taxon>
        <taxon>Neopterygii</taxon>
        <taxon>Teleostei</taxon>
        <taxon>Neoteleostei</taxon>
        <taxon>Acanthomorphata</taxon>
        <taxon>Ovalentaria</taxon>
        <taxon>Atherinomorphae</taxon>
        <taxon>Cyprinodontiformes</taxon>
        <taxon>Goodeidae</taxon>
        <taxon>Crenichthys</taxon>
    </lineage>
</organism>
<accession>A0AAV9SE10</accession>
<keyword evidence="1" id="KW-0472">Membrane</keyword>
<name>A0AAV9SE10_9TELE</name>
<dbReference type="EMBL" id="JAHHUM010000580">
    <property type="protein sequence ID" value="KAK5619323.1"/>
    <property type="molecule type" value="Genomic_DNA"/>
</dbReference>
<evidence type="ECO:0000313" key="3">
    <source>
        <dbReference type="Proteomes" id="UP001311232"/>
    </source>
</evidence>
<evidence type="ECO:0000313" key="2">
    <source>
        <dbReference type="EMBL" id="KAK5619323.1"/>
    </source>
</evidence>
<keyword evidence="1" id="KW-1133">Transmembrane helix</keyword>